<keyword evidence="3" id="KW-1185">Reference proteome</keyword>
<gene>
    <name evidence="2" type="ORF">MONBRDRAFT_35848</name>
</gene>
<dbReference type="PROSITE" id="PS51257">
    <property type="entry name" value="PROKAR_LIPOPROTEIN"/>
    <property type="match status" value="1"/>
</dbReference>
<dbReference type="GO" id="GO:0007160">
    <property type="term" value="P:cell-matrix adhesion"/>
    <property type="evidence" value="ECO:0007669"/>
    <property type="project" value="InterPro"/>
</dbReference>
<dbReference type="Pfam" id="PF00811">
    <property type="entry name" value="Ependymin"/>
    <property type="match status" value="1"/>
</dbReference>
<dbReference type="Proteomes" id="UP000001357">
    <property type="component" value="Unassembled WGS sequence"/>
</dbReference>
<dbReference type="RefSeq" id="XP_001743010.1">
    <property type="nucleotide sequence ID" value="XM_001742958.1"/>
</dbReference>
<dbReference type="GO" id="GO:0005509">
    <property type="term" value="F:calcium ion binding"/>
    <property type="evidence" value="ECO:0007669"/>
    <property type="project" value="InterPro"/>
</dbReference>
<proteinExistence type="predicted"/>
<dbReference type="KEGG" id="mbr:MONBRDRAFT_35848"/>
<evidence type="ECO:0000313" key="2">
    <source>
        <dbReference type="EMBL" id="EDQ91724.1"/>
    </source>
</evidence>
<dbReference type="EMBL" id="CH991544">
    <property type="protein sequence ID" value="EDQ91724.1"/>
    <property type="molecule type" value="Genomic_DNA"/>
</dbReference>
<feature type="chain" id="PRO_5002742393" evidence="1">
    <location>
        <begin position="23"/>
        <end position="206"/>
    </location>
</feature>
<sequence>MTSMKGLALVALALACLACANAQRCDMPQEFEARVVRFDPDRRYYHNHTSQYRSYGAYAYDGVELRIWRREDITVGDSATDRVEVLELYKSQKAYVTNLTTGKCTSYNINFPFRHHDINPNARFVGYETLGNSEDSITLSQWVAVNQTYHGEPGAHVYQTFTQECVPVRDDVMVPDSGFHYEEFTDVTLGVQDPNIWIPPADCHSA</sequence>
<evidence type="ECO:0000256" key="1">
    <source>
        <dbReference type="SAM" id="SignalP"/>
    </source>
</evidence>
<dbReference type="InterPro" id="IPR001299">
    <property type="entry name" value="Ependymin"/>
</dbReference>
<dbReference type="GO" id="GO:0005764">
    <property type="term" value="C:lysosome"/>
    <property type="evidence" value="ECO:0000318"/>
    <property type="project" value="GO_Central"/>
</dbReference>
<dbReference type="PANTHER" id="PTHR10697:SF1">
    <property type="entry name" value="MAMMALIAN EPENDYMIN-RELATED PROTEIN 1"/>
    <property type="match status" value="1"/>
</dbReference>
<dbReference type="GO" id="GO:0005576">
    <property type="term" value="C:extracellular region"/>
    <property type="evidence" value="ECO:0007669"/>
    <property type="project" value="InterPro"/>
</dbReference>
<keyword evidence="1" id="KW-0732">Signal</keyword>
<dbReference type="InParanoid" id="A9US61"/>
<organism evidence="2 3">
    <name type="scientific">Monosiga brevicollis</name>
    <name type="common">Choanoflagellate</name>
    <dbReference type="NCBI Taxonomy" id="81824"/>
    <lineage>
        <taxon>Eukaryota</taxon>
        <taxon>Choanoflagellata</taxon>
        <taxon>Craspedida</taxon>
        <taxon>Salpingoecidae</taxon>
        <taxon>Monosiga</taxon>
    </lineage>
</organism>
<reference evidence="2 3" key="1">
    <citation type="journal article" date="2008" name="Nature">
        <title>The genome of the choanoflagellate Monosiga brevicollis and the origin of metazoans.</title>
        <authorList>
            <consortium name="JGI Sequencing"/>
            <person name="King N."/>
            <person name="Westbrook M.J."/>
            <person name="Young S.L."/>
            <person name="Kuo A."/>
            <person name="Abedin M."/>
            <person name="Chapman J."/>
            <person name="Fairclough S."/>
            <person name="Hellsten U."/>
            <person name="Isogai Y."/>
            <person name="Letunic I."/>
            <person name="Marr M."/>
            <person name="Pincus D."/>
            <person name="Putnam N."/>
            <person name="Rokas A."/>
            <person name="Wright K.J."/>
            <person name="Zuzow R."/>
            <person name="Dirks W."/>
            <person name="Good M."/>
            <person name="Goodstein D."/>
            <person name="Lemons D."/>
            <person name="Li W."/>
            <person name="Lyons J.B."/>
            <person name="Morris A."/>
            <person name="Nichols S."/>
            <person name="Richter D.J."/>
            <person name="Salamov A."/>
            <person name="Bork P."/>
            <person name="Lim W.A."/>
            <person name="Manning G."/>
            <person name="Miller W.T."/>
            <person name="McGinnis W."/>
            <person name="Shapiro H."/>
            <person name="Tjian R."/>
            <person name="Grigoriev I.V."/>
            <person name="Rokhsar D."/>
        </authorList>
    </citation>
    <scope>NUCLEOTIDE SEQUENCE [LARGE SCALE GENOMIC DNA]</scope>
    <source>
        <strain evidence="3">MX1 / ATCC 50154</strain>
    </source>
</reference>
<name>A9US61_MONBE</name>
<evidence type="ECO:0000313" key="3">
    <source>
        <dbReference type="Proteomes" id="UP000001357"/>
    </source>
</evidence>
<dbReference type="PANTHER" id="PTHR10697">
    <property type="entry name" value="MAMMALIAN EPENDYMIN-RELATED PROTEIN 1"/>
    <property type="match status" value="1"/>
</dbReference>
<accession>A9US61</accession>
<feature type="signal peptide" evidence="1">
    <location>
        <begin position="1"/>
        <end position="22"/>
    </location>
</feature>
<dbReference type="OMA" id="FSYDAFE"/>
<dbReference type="GeneID" id="5888406"/>
<protein>
    <submittedName>
        <fullName evidence="2">Uncharacterized protein</fullName>
    </submittedName>
</protein>
<dbReference type="AlphaFoldDB" id="A9US61"/>